<sequence length="150" mass="16650">MFQSSNNDKVNQLVNQLLDFENLDQKYTSSRDNFQPFSFTSIQEFNTRFGTDSEHPSTQGHSGTANKNEISYMGAYKHLGELEPVFLLLLVLMIVALEMGTNATTQLVPVVAVPRKSISPFSSVAAANVTDLILSPLQKYTILLSVSLLY</sequence>
<organism evidence="1 2">
    <name type="scientific">Furculomyces boomerangus</name>
    <dbReference type="NCBI Taxonomy" id="61424"/>
    <lineage>
        <taxon>Eukaryota</taxon>
        <taxon>Fungi</taxon>
        <taxon>Fungi incertae sedis</taxon>
        <taxon>Zoopagomycota</taxon>
        <taxon>Kickxellomycotina</taxon>
        <taxon>Harpellomycetes</taxon>
        <taxon>Harpellales</taxon>
        <taxon>Harpellaceae</taxon>
        <taxon>Furculomyces</taxon>
    </lineage>
</organism>
<dbReference type="EMBL" id="MBFT01001042">
    <property type="protein sequence ID" value="PVU85720.1"/>
    <property type="molecule type" value="Genomic_DNA"/>
</dbReference>
<evidence type="ECO:0000313" key="1">
    <source>
        <dbReference type="EMBL" id="PVU85720.1"/>
    </source>
</evidence>
<keyword evidence="2" id="KW-1185">Reference proteome</keyword>
<proteinExistence type="predicted"/>
<reference evidence="1 2" key="1">
    <citation type="journal article" date="2018" name="MBio">
        <title>Comparative Genomics Reveals the Core Gene Toolbox for the Fungus-Insect Symbiosis.</title>
        <authorList>
            <person name="Wang Y."/>
            <person name="Stata M."/>
            <person name="Wang W."/>
            <person name="Stajich J.E."/>
            <person name="White M.M."/>
            <person name="Moncalvo J.M."/>
        </authorList>
    </citation>
    <scope>NUCLEOTIDE SEQUENCE [LARGE SCALE GENOMIC DNA]</scope>
    <source>
        <strain evidence="1 2">AUS-77-4</strain>
    </source>
</reference>
<dbReference type="AlphaFoldDB" id="A0A2T9Y064"/>
<name>A0A2T9Y064_9FUNG</name>
<comment type="caution">
    <text evidence="1">The sequence shown here is derived from an EMBL/GenBank/DDBJ whole genome shotgun (WGS) entry which is preliminary data.</text>
</comment>
<evidence type="ECO:0000313" key="2">
    <source>
        <dbReference type="Proteomes" id="UP000245699"/>
    </source>
</evidence>
<gene>
    <name evidence="1" type="ORF">BB559_006852</name>
</gene>
<accession>A0A2T9Y064</accession>
<dbReference type="Proteomes" id="UP000245699">
    <property type="component" value="Unassembled WGS sequence"/>
</dbReference>
<protein>
    <submittedName>
        <fullName evidence="1">Uncharacterized protein</fullName>
    </submittedName>
</protein>